<protein>
    <submittedName>
        <fullName evidence="1">Uncharacterized protein</fullName>
    </submittedName>
</protein>
<dbReference type="Proteomes" id="UP000324222">
    <property type="component" value="Unassembled WGS sequence"/>
</dbReference>
<accession>A0A5B7G1X7</accession>
<evidence type="ECO:0000313" key="1">
    <source>
        <dbReference type="EMBL" id="MPC54070.1"/>
    </source>
</evidence>
<dbReference type="AlphaFoldDB" id="A0A5B7G1X7"/>
<keyword evidence="2" id="KW-1185">Reference proteome</keyword>
<evidence type="ECO:0000313" key="2">
    <source>
        <dbReference type="Proteomes" id="UP000324222"/>
    </source>
</evidence>
<dbReference type="EMBL" id="VSRR010012085">
    <property type="protein sequence ID" value="MPC54070.1"/>
    <property type="molecule type" value="Genomic_DNA"/>
</dbReference>
<organism evidence="1 2">
    <name type="scientific">Portunus trituberculatus</name>
    <name type="common">Swimming crab</name>
    <name type="synonym">Neptunus trituberculatus</name>
    <dbReference type="NCBI Taxonomy" id="210409"/>
    <lineage>
        <taxon>Eukaryota</taxon>
        <taxon>Metazoa</taxon>
        <taxon>Ecdysozoa</taxon>
        <taxon>Arthropoda</taxon>
        <taxon>Crustacea</taxon>
        <taxon>Multicrustacea</taxon>
        <taxon>Malacostraca</taxon>
        <taxon>Eumalacostraca</taxon>
        <taxon>Eucarida</taxon>
        <taxon>Decapoda</taxon>
        <taxon>Pleocyemata</taxon>
        <taxon>Brachyura</taxon>
        <taxon>Eubrachyura</taxon>
        <taxon>Portunoidea</taxon>
        <taxon>Portunidae</taxon>
        <taxon>Portuninae</taxon>
        <taxon>Portunus</taxon>
    </lineage>
</organism>
<gene>
    <name evidence="1" type="ORF">E2C01_047977</name>
</gene>
<name>A0A5B7G1X7_PORTR</name>
<sequence length="285" mass="31670">MFHKKATDYMVSSSEDKTLHAAFTRTVFASPAHAERFSIMLTLMDVFTEGGTGSLAAPATTPCQFTNKTATAGMPHNGFDGHVLLWKPSDIRCFPRAARGDLTRRAQLVVDELLEGVEGLCVRLGFPHFMAVRATEALTKISRVLSCTVLSYDLSELTDEHVLALESDLQADQGFSVTLNFLLQDFVALVAKWEEPAISALLLTLTFNLQLCEGVDPSEAMAIILNSILANQGREDELWEYVNWYCETFDLRYEELFAYIVLEVALTKDGESSTALYSPQSPLFY</sequence>
<comment type="caution">
    <text evidence="1">The sequence shown here is derived from an EMBL/GenBank/DDBJ whole genome shotgun (WGS) entry which is preliminary data.</text>
</comment>
<reference evidence="1 2" key="1">
    <citation type="submission" date="2019-05" db="EMBL/GenBank/DDBJ databases">
        <title>Another draft genome of Portunus trituberculatus and its Hox gene families provides insights of decapod evolution.</title>
        <authorList>
            <person name="Jeong J.-H."/>
            <person name="Song I."/>
            <person name="Kim S."/>
            <person name="Choi T."/>
            <person name="Kim D."/>
            <person name="Ryu S."/>
            <person name="Kim W."/>
        </authorList>
    </citation>
    <scope>NUCLEOTIDE SEQUENCE [LARGE SCALE GENOMIC DNA]</scope>
    <source>
        <tissue evidence="1">Muscle</tissue>
    </source>
</reference>
<proteinExistence type="predicted"/>